<dbReference type="EMBL" id="BMIJ01000006">
    <property type="protein sequence ID" value="GGC01605.1"/>
    <property type="molecule type" value="Genomic_DNA"/>
</dbReference>
<dbReference type="RefSeq" id="WP_188749711.1">
    <property type="nucleotide sequence ID" value="NZ_BMIJ01000006.1"/>
</dbReference>
<keyword evidence="3" id="KW-1003">Cell membrane</keyword>
<evidence type="ECO:0000256" key="7">
    <source>
        <dbReference type="SAM" id="Phobius"/>
    </source>
</evidence>
<keyword evidence="4 7" id="KW-0812">Transmembrane</keyword>
<evidence type="ECO:0008006" key="10">
    <source>
        <dbReference type="Google" id="ProtNLM"/>
    </source>
</evidence>
<comment type="subcellular location">
    <subcellularLocation>
        <location evidence="1">Cell membrane</location>
        <topology evidence="1">Multi-pass membrane protein</topology>
    </subcellularLocation>
</comment>
<evidence type="ECO:0000313" key="8">
    <source>
        <dbReference type="EMBL" id="GGC01605.1"/>
    </source>
</evidence>
<evidence type="ECO:0000256" key="5">
    <source>
        <dbReference type="ARBA" id="ARBA00022989"/>
    </source>
</evidence>
<evidence type="ECO:0000313" key="9">
    <source>
        <dbReference type="Proteomes" id="UP000629025"/>
    </source>
</evidence>
<proteinExistence type="predicted"/>
<keyword evidence="6 7" id="KW-0472">Membrane</keyword>
<feature type="transmembrane region" description="Helical" evidence="7">
    <location>
        <begin position="470"/>
        <end position="491"/>
    </location>
</feature>
<dbReference type="PANTHER" id="PTHR30509:SF9">
    <property type="entry name" value="MULTIDRUG RESISTANCE PROTEIN MDTO"/>
    <property type="match status" value="1"/>
</dbReference>
<name>A0ABQ1KNN0_9GAMM</name>
<feature type="transmembrane region" description="Helical" evidence="7">
    <location>
        <begin position="114"/>
        <end position="135"/>
    </location>
</feature>
<dbReference type="InterPro" id="IPR006726">
    <property type="entry name" value="PHBA_efflux_AaeB/fusaric-R"/>
</dbReference>
<feature type="transmembrane region" description="Helical" evidence="7">
    <location>
        <begin position="390"/>
        <end position="410"/>
    </location>
</feature>
<dbReference type="Pfam" id="PF04632">
    <property type="entry name" value="FUSC"/>
    <property type="match status" value="1"/>
</dbReference>
<keyword evidence="5 7" id="KW-1133">Transmembrane helix</keyword>
<dbReference type="PANTHER" id="PTHR30509">
    <property type="entry name" value="P-HYDROXYBENZOIC ACID EFFLUX PUMP SUBUNIT-RELATED"/>
    <property type="match status" value="1"/>
</dbReference>
<keyword evidence="2" id="KW-0813">Transport</keyword>
<comment type="caution">
    <text evidence="8">The sequence shown here is derived from an EMBL/GenBank/DDBJ whole genome shotgun (WGS) entry which is preliminary data.</text>
</comment>
<evidence type="ECO:0000256" key="6">
    <source>
        <dbReference type="ARBA" id="ARBA00023136"/>
    </source>
</evidence>
<gene>
    <name evidence="8" type="ORF">GCM10011352_29700</name>
</gene>
<reference evidence="9" key="1">
    <citation type="journal article" date="2019" name="Int. J. Syst. Evol. Microbiol.">
        <title>The Global Catalogue of Microorganisms (GCM) 10K type strain sequencing project: providing services to taxonomists for standard genome sequencing and annotation.</title>
        <authorList>
            <consortium name="The Broad Institute Genomics Platform"/>
            <consortium name="The Broad Institute Genome Sequencing Center for Infectious Disease"/>
            <person name="Wu L."/>
            <person name="Ma J."/>
        </authorList>
    </citation>
    <scope>NUCLEOTIDE SEQUENCE [LARGE SCALE GENOMIC DNA]</scope>
    <source>
        <strain evidence="9">CGMCC 1.15341</strain>
    </source>
</reference>
<accession>A0ABQ1KNN0</accession>
<feature type="transmembrane region" description="Helical" evidence="7">
    <location>
        <begin position="147"/>
        <end position="165"/>
    </location>
</feature>
<evidence type="ECO:0000256" key="2">
    <source>
        <dbReference type="ARBA" id="ARBA00022448"/>
    </source>
</evidence>
<evidence type="ECO:0000256" key="3">
    <source>
        <dbReference type="ARBA" id="ARBA00022475"/>
    </source>
</evidence>
<evidence type="ECO:0000256" key="4">
    <source>
        <dbReference type="ARBA" id="ARBA00022692"/>
    </source>
</evidence>
<feature type="transmembrane region" description="Helical" evidence="7">
    <location>
        <begin position="89"/>
        <end position="107"/>
    </location>
</feature>
<feature type="transmembrane region" description="Helical" evidence="7">
    <location>
        <begin position="355"/>
        <end position="378"/>
    </location>
</feature>
<keyword evidence="9" id="KW-1185">Reference proteome</keyword>
<feature type="transmembrane region" description="Helical" evidence="7">
    <location>
        <begin position="416"/>
        <end position="434"/>
    </location>
</feature>
<evidence type="ECO:0000256" key="1">
    <source>
        <dbReference type="ARBA" id="ARBA00004651"/>
    </source>
</evidence>
<protein>
    <recommendedName>
        <fullName evidence="10">Membrane protein YccC</fullName>
    </recommendedName>
</protein>
<feature type="transmembrane region" description="Helical" evidence="7">
    <location>
        <begin position="20"/>
        <end position="39"/>
    </location>
</feature>
<sequence>MIGISWLSRLGFDTVRFGFVLRTGLAVCLAIALAWSVGLEHPQWAGMTVWAASLPTRGQLLAKSGARLVGTLLGSMVGILLVFLAAGQVAWLALGLSLWIALCVFAAHLVRSFVSYGCMLAGYSAALVALVDTAHHDQILTLGLDRMLTAVVGVLVAIAISWFFAQRAGGSEERPELRAITAGVLRLLSARLVSGPEASTAESDRLIARLAALDASLEMRGIASARSRQQVRRVRLLLLVLVSILIWSRKAKSRELGEALVAALGDAVRAIELADFECSKRALSRAIDLCEQESNLARLHYNLSRLLALAAALEDRWGKEPGDKLDSSLTLHRDWIGARQSGIRALTLMLSVGTVWLLSGSQIGAFMLLGTAVMTSLFSTFDSPASTMRSVFLGQVLGASAALICRWLIWPEVQNELVLVLSIFPFVMLGVLVFAHRRLVLAGMDYNMVLLLLLQPHLPLTGSLEYGLSMAAAVVSAPLIAMLGYWLIYPINAERRIDTMRLMMLHELNDMAVKPANGASRERWRIRLYHRLLHLVRWSNLVGDRRFPAAEWGVTLLRLEMVTEMLQSLLAKPQALSVGTQRAARHALLRIAQLGRDPLAVLRALRLVSRRLGRERGEQDEAPLALAMQALEDNLSLFTRKLR</sequence>
<organism evidence="8 9">
    <name type="scientific">Marinobacterium zhoushanense</name>
    <dbReference type="NCBI Taxonomy" id="1679163"/>
    <lineage>
        <taxon>Bacteria</taxon>
        <taxon>Pseudomonadati</taxon>
        <taxon>Pseudomonadota</taxon>
        <taxon>Gammaproteobacteria</taxon>
        <taxon>Oceanospirillales</taxon>
        <taxon>Oceanospirillaceae</taxon>
        <taxon>Marinobacterium</taxon>
    </lineage>
</organism>
<dbReference type="Proteomes" id="UP000629025">
    <property type="component" value="Unassembled WGS sequence"/>
</dbReference>